<organism evidence="1 2">
    <name type="scientific">Alistipes shahii</name>
    <dbReference type="NCBI Taxonomy" id="328814"/>
    <lineage>
        <taxon>Bacteria</taxon>
        <taxon>Pseudomonadati</taxon>
        <taxon>Bacteroidota</taxon>
        <taxon>Bacteroidia</taxon>
        <taxon>Bacteroidales</taxon>
        <taxon>Rikenellaceae</taxon>
        <taxon>Alistipes</taxon>
    </lineage>
</organism>
<sequence length="196" mass="22153">MKNYLSILIVLLMFGLLITGCGNRPQPSVITVNTKLMEQMDSIIGDIYERDTIKGDFNGDGKIEYAYSESNPAEYYSLDEVDDGKLNNITFSNPTIPAIETKFQIERLTNEGDLNGDGIDEIGFNRRAISRICGYTVYSLSRTNQWKELLRVGYDALNPPRDVCRPDPNRPGYVIVQTVEWEDGESTPIEKTVKIK</sequence>
<proteinExistence type="predicted"/>
<dbReference type="PROSITE" id="PS51257">
    <property type="entry name" value="PROKAR_LIPOPROTEIN"/>
    <property type="match status" value="1"/>
</dbReference>
<evidence type="ECO:0000313" key="1">
    <source>
        <dbReference type="EMBL" id="KAA2366759.1"/>
    </source>
</evidence>
<name>A0A5B3G031_9BACT</name>
<evidence type="ECO:0000313" key="2">
    <source>
        <dbReference type="Proteomes" id="UP000323567"/>
    </source>
</evidence>
<dbReference type="EMBL" id="VVXK01000023">
    <property type="protein sequence ID" value="KAA2366759.1"/>
    <property type="molecule type" value="Genomic_DNA"/>
</dbReference>
<dbReference type="AlphaFoldDB" id="A0A5B3G031"/>
<comment type="caution">
    <text evidence="1">The sequence shown here is derived from an EMBL/GenBank/DDBJ whole genome shotgun (WGS) entry which is preliminary data.</text>
</comment>
<reference evidence="1 2" key="1">
    <citation type="journal article" date="2019" name="Nat. Med.">
        <title>A library of human gut bacterial isolates paired with longitudinal multiomics data enables mechanistic microbiome research.</title>
        <authorList>
            <person name="Poyet M."/>
            <person name="Groussin M."/>
            <person name="Gibbons S.M."/>
            <person name="Avila-Pacheco J."/>
            <person name="Jiang X."/>
            <person name="Kearney S.M."/>
            <person name="Perrotta A.R."/>
            <person name="Berdy B."/>
            <person name="Zhao S."/>
            <person name="Lieberman T.D."/>
            <person name="Swanson P.K."/>
            <person name="Smith M."/>
            <person name="Roesemann S."/>
            <person name="Alexander J.E."/>
            <person name="Rich S.A."/>
            <person name="Livny J."/>
            <person name="Vlamakis H."/>
            <person name="Clish C."/>
            <person name="Bullock K."/>
            <person name="Deik A."/>
            <person name="Scott J."/>
            <person name="Pierce K.A."/>
            <person name="Xavier R.J."/>
            <person name="Alm E.J."/>
        </authorList>
    </citation>
    <scope>NUCLEOTIDE SEQUENCE [LARGE SCALE GENOMIC DNA]</scope>
    <source>
        <strain evidence="1 2">BIOML-A2</strain>
    </source>
</reference>
<protein>
    <submittedName>
        <fullName evidence="1">VCBS repeat-containing protein</fullName>
    </submittedName>
</protein>
<accession>A0A5B3G031</accession>
<dbReference type="InterPro" id="IPR028994">
    <property type="entry name" value="Integrin_alpha_N"/>
</dbReference>
<dbReference type="SUPFAM" id="SSF69318">
    <property type="entry name" value="Integrin alpha N-terminal domain"/>
    <property type="match status" value="1"/>
</dbReference>
<dbReference type="Gene3D" id="2.40.128.340">
    <property type="match status" value="1"/>
</dbReference>
<dbReference type="RefSeq" id="WP_149887729.1">
    <property type="nucleotide sequence ID" value="NZ_VVXK01000023.1"/>
</dbReference>
<gene>
    <name evidence="1" type="ORF">F2Y13_12790</name>
</gene>
<dbReference type="Proteomes" id="UP000323567">
    <property type="component" value="Unassembled WGS sequence"/>
</dbReference>